<dbReference type="InterPro" id="IPR018730">
    <property type="entry name" value="DUF2273"/>
</dbReference>
<evidence type="ECO:0000256" key="1">
    <source>
        <dbReference type="SAM" id="Phobius"/>
    </source>
</evidence>
<name>A0A9E2KXB1_9FUSO</name>
<feature type="transmembrane region" description="Helical" evidence="1">
    <location>
        <begin position="17"/>
        <end position="50"/>
    </location>
</feature>
<keyword evidence="1" id="KW-1133">Transmembrane helix</keyword>
<sequence length="73" mass="8260">MLDEIIANLILNRKRYLYAFTGFILALLLVTVGIFATVFIILVTILGYCLGSPVFVKKVKKIKNILSEKLNEE</sequence>
<dbReference type="AlphaFoldDB" id="A0A9E2KXB1"/>
<dbReference type="EMBL" id="JAHLFN010000016">
    <property type="protein sequence ID" value="MBU3841695.1"/>
    <property type="molecule type" value="Genomic_DNA"/>
</dbReference>
<reference evidence="2" key="2">
    <citation type="submission" date="2021-04" db="EMBL/GenBank/DDBJ databases">
        <authorList>
            <person name="Gilroy R."/>
        </authorList>
    </citation>
    <scope>NUCLEOTIDE SEQUENCE</scope>
    <source>
        <strain evidence="2">A6-441</strain>
    </source>
</reference>
<organism evidence="2 3">
    <name type="scientific">Candidatus Fusobacterium pullicola</name>
    <dbReference type="NCBI Taxonomy" id="2838601"/>
    <lineage>
        <taxon>Bacteria</taxon>
        <taxon>Fusobacteriati</taxon>
        <taxon>Fusobacteriota</taxon>
        <taxon>Fusobacteriia</taxon>
        <taxon>Fusobacteriales</taxon>
        <taxon>Fusobacteriaceae</taxon>
        <taxon>Fusobacterium</taxon>
    </lineage>
</organism>
<dbReference type="Proteomes" id="UP000724657">
    <property type="component" value="Unassembled WGS sequence"/>
</dbReference>
<keyword evidence="1" id="KW-0472">Membrane</keyword>
<reference evidence="2" key="1">
    <citation type="journal article" date="2021" name="PeerJ">
        <title>Extensive microbial diversity within the chicken gut microbiome revealed by metagenomics and culture.</title>
        <authorList>
            <person name="Gilroy R."/>
            <person name="Ravi A."/>
            <person name="Getino M."/>
            <person name="Pursley I."/>
            <person name="Horton D.L."/>
            <person name="Alikhan N.F."/>
            <person name="Baker D."/>
            <person name="Gharbi K."/>
            <person name="Hall N."/>
            <person name="Watson M."/>
            <person name="Adriaenssens E.M."/>
            <person name="Foster-Nyarko E."/>
            <person name="Jarju S."/>
            <person name="Secka A."/>
            <person name="Antonio M."/>
            <person name="Oren A."/>
            <person name="Chaudhuri R.R."/>
            <person name="La Ragione R."/>
            <person name="Hildebrand F."/>
            <person name="Pallen M.J."/>
        </authorList>
    </citation>
    <scope>NUCLEOTIDE SEQUENCE</scope>
    <source>
        <strain evidence="2">A6-441</strain>
    </source>
</reference>
<accession>A0A9E2KXB1</accession>
<comment type="caution">
    <text evidence="2">The sequence shown here is derived from an EMBL/GenBank/DDBJ whole genome shotgun (WGS) entry which is preliminary data.</text>
</comment>
<protein>
    <submittedName>
        <fullName evidence="2">DUF2273 domain-containing protein</fullName>
    </submittedName>
</protein>
<evidence type="ECO:0000313" key="2">
    <source>
        <dbReference type="EMBL" id="MBU3841695.1"/>
    </source>
</evidence>
<gene>
    <name evidence="2" type="ORF">IAA47_01635</name>
</gene>
<dbReference type="Pfam" id="PF10031">
    <property type="entry name" value="DUF2273"/>
    <property type="match status" value="1"/>
</dbReference>
<proteinExistence type="predicted"/>
<evidence type="ECO:0000313" key="3">
    <source>
        <dbReference type="Proteomes" id="UP000724657"/>
    </source>
</evidence>
<keyword evidence="1" id="KW-0812">Transmembrane</keyword>